<feature type="compositionally biased region" description="Basic and acidic residues" evidence="1">
    <location>
        <begin position="181"/>
        <end position="209"/>
    </location>
</feature>
<name>A0A9N9EWV4_9GLOM</name>
<feature type="region of interest" description="Disordered" evidence="1">
    <location>
        <begin position="172"/>
        <end position="209"/>
    </location>
</feature>
<evidence type="ECO:0000313" key="2">
    <source>
        <dbReference type="EMBL" id="CAG8693894.1"/>
    </source>
</evidence>
<accession>A0A9N9EWV4</accession>
<dbReference type="EMBL" id="CAJVPY010008297">
    <property type="protein sequence ID" value="CAG8693894.1"/>
    <property type="molecule type" value="Genomic_DNA"/>
</dbReference>
<organism evidence="2 3">
    <name type="scientific">Dentiscutata erythropus</name>
    <dbReference type="NCBI Taxonomy" id="1348616"/>
    <lineage>
        <taxon>Eukaryota</taxon>
        <taxon>Fungi</taxon>
        <taxon>Fungi incertae sedis</taxon>
        <taxon>Mucoromycota</taxon>
        <taxon>Glomeromycotina</taxon>
        <taxon>Glomeromycetes</taxon>
        <taxon>Diversisporales</taxon>
        <taxon>Gigasporaceae</taxon>
        <taxon>Dentiscutata</taxon>
    </lineage>
</organism>
<evidence type="ECO:0000313" key="3">
    <source>
        <dbReference type="Proteomes" id="UP000789405"/>
    </source>
</evidence>
<dbReference type="AlphaFoldDB" id="A0A9N9EWV4"/>
<keyword evidence="3" id="KW-1185">Reference proteome</keyword>
<comment type="caution">
    <text evidence="2">The sequence shown here is derived from an EMBL/GenBank/DDBJ whole genome shotgun (WGS) entry which is preliminary data.</text>
</comment>
<proteinExistence type="predicted"/>
<gene>
    <name evidence="2" type="ORF">DERYTH_LOCUS12551</name>
</gene>
<reference evidence="2" key="1">
    <citation type="submission" date="2021-06" db="EMBL/GenBank/DDBJ databases">
        <authorList>
            <person name="Kallberg Y."/>
            <person name="Tangrot J."/>
            <person name="Rosling A."/>
        </authorList>
    </citation>
    <scope>NUCLEOTIDE SEQUENCE</scope>
    <source>
        <strain evidence="2">MA453B</strain>
    </source>
</reference>
<protein>
    <submittedName>
        <fullName evidence="2">1292_t:CDS:1</fullName>
    </submittedName>
</protein>
<dbReference type="Proteomes" id="UP000789405">
    <property type="component" value="Unassembled WGS sequence"/>
</dbReference>
<evidence type="ECO:0000256" key="1">
    <source>
        <dbReference type="SAM" id="MobiDB-lite"/>
    </source>
</evidence>
<sequence>MPCHVDTIVKIDQIRQTYKDKTKLTTYTTSTYLIESEDYELEMVLFIPINDEERDPNTQSAFEKNEFYCVSRKIMTVTFLTHLMIKRDLGSSKCPLKASFVGIMQDTPTKIDNENAMINVKEILKQQQIIQNQKNEFVTNLVAENLNTARHTTVEDKKDDYTEDNDVYEKCIEQNNNETINKNDEYKEITDNNKKPKRNYEKPNKDKEK</sequence>